<organism evidence="1">
    <name type="scientific">Rosellinia necatrix</name>
    <name type="common">White root-rot fungus</name>
    <dbReference type="NCBI Taxonomy" id="77044"/>
    <lineage>
        <taxon>Eukaryota</taxon>
        <taxon>Fungi</taxon>
        <taxon>Dikarya</taxon>
        <taxon>Ascomycota</taxon>
        <taxon>Pezizomycotina</taxon>
        <taxon>Sordariomycetes</taxon>
        <taxon>Xylariomycetidae</taxon>
        <taxon>Xylariales</taxon>
        <taxon>Xylariaceae</taxon>
        <taxon>Rosellinia</taxon>
    </lineage>
</organism>
<keyword evidence="2" id="KW-1185">Reference proteome</keyword>
<protein>
    <submittedName>
        <fullName evidence="1">Putative alpha-galactosidase A</fullName>
    </submittedName>
</protein>
<reference evidence="1" key="1">
    <citation type="submission" date="2016-03" db="EMBL/GenBank/DDBJ databases">
        <title>Draft genome sequence of Rosellinia necatrix.</title>
        <authorList>
            <person name="Kanematsu S."/>
        </authorList>
    </citation>
    <scope>NUCLEOTIDE SEQUENCE [LARGE SCALE GENOMIC DNA]</scope>
    <source>
        <strain evidence="1">W97</strain>
    </source>
</reference>
<evidence type="ECO:0000313" key="1">
    <source>
        <dbReference type="EMBL" id="GAP83209.1"/>
    </source>
</evidence>
<dbReference type="AlphaFoldDB" id="A0A1S7UIX7"/>
<gene>
    <name evidence="1" type="ORF">SAMD00023353_0402230</name>
</gene>
<dbReference type="STRING" id="77044.A0A1S7UIX7"/>
<name>A0A1S7UIX7_ROSNE</name>
<dbReference type="Proteomes" id="UP000054516">
    <property type="component" value="Unassembled WGS sequence"/>
</dbReference>
<dbReference type="OMA" id="TWHPRHI"/>
<accession>A0A1S7UIX7</accession>
<proteinExistence type="predicted"/>
<sequence length="282" mass="31773">MPAIAPNTTMAVSTGSIEVLSQEISDEEGMYRIRSGQQVYYLTISTDVFDEDTMCRPYLLLPQLPSLSDMPSRKIKLTRNEDGSLALTAYHDPLQEITFIWHEKRIDVLSLPLIKRLRSGVFETLYEGRAAVAKIACFEWQIPSLTRETWAYYVLTKTQRPNDDPLIAPEFLGHLTENGRVMGFLMEKLEGRVACSDDLTQCAALLKRLHGLGDLGLVHGDVNRYNFIVEECCRGCVVRLVDLEHAQDYDEKLAHAELESLPAELAEETGRGSSITRLVIQP</sequence>
<evidence type="ECO:0000313" key="2">
    <source>
        <dbReference type="Proteomes" id="UP000054516"/>
    </source>
</evidence>
<dbReference type="InterPro" id="IPR011009">
    <property type="entry name" value="Kinase-like_dom_sf"/>
</dbReference>
<dbReference type="SUPFAM" id="SSF56112">
    <property type="entry name" value="Protein kinase-like (PK-like)"/>
    <property type="match status" value="1"/>
</dbReference>
<dbReference type="OrthoDB" id="2687876at2759"/>
<dbReference type="EMBL" id="DF977449">
    <property type="protein sequence ID" value="GAP83209.1"/>
    <property type="molecule type" value="Genomic_DNA"/>
</dbReference>